<dbReference type="Proteomes" id="UP000253303">
    <property type="component" value="Unassembled WGS sequence"/>
</dbReference>
<dbReference type="PANTHER" id="PTHR30368">
    <property type="entry name" value="SULFATE-BINDING PROTEIN"/>
    <property type="match status" value="1"/>
</dbReference>
<dbReference type="PROSITE" id="PS00599">
    <property type="entry name" value="AA_TRANSFER_CLASS_2"/>
    <property type="match status" value="1"/>
</dbReference>
<evidence type="ECO:0000256" key="5">
    <source>
        <dbReference type="ARBA" id="ARBA00022764"/>
    </source>
</evidence>
<reference evidence="6 7" key="1">
    <citation type="submission" date="2018-06" db="EMBL/GenBank/DDBJ databases">
        <title>Sphaerisporangium craniellae sp. nov., isolated from a marine sponge in the South China Sea.</title>
        <authorList>
            <person name="Li L."/>
        </authorList>
    </citation>
    <scope>NUCLEOTIDE SEQUENCE [LARGE SCALE GENOMIC DNA]</scope>
    <source>
        <strain evidence="6 7">LHW63015</strain>
    </source>
</reference>
<dbReference type="AlphaFoldDB" id="A0A366LXN8"/>
<evidence type="ECO:0000313" key="7">
    <source>
        <dbReference type="Proteomes" id="UP000253303"/>
    </source>
</evidence>
<evidence type="ECO:0000256" key="1">
    <source>
        <dbReference type="ARBA" id="ARBA00004418"/>
    </source>
</evidence>
<dbReference type="PANTHER" id="PTHR30368:SF2">
    <property type="entry name" value="SULFATE-BINDING PROTEIN"/>
    <property type="match status" value="1"/>
</dbReference>
<dbReference type="Gene3D" id="3.40.190.10">
    <property type="entry name" value="Periplasmic binding protein-like II"/>
    <property type="match status" value="2"/>
</dbReference>
<proteinExistence type="inferred from homology"/>
<dbReference type="GO" id="GO:0016740">
    <property type="term" value="F:transferase activity"/>
    <property type="evidence" value="ECO:0007669"/>
    <property type="project" value="InterPro"/>
</dbReference>
<sequence>MESRRLRAVATATAVASLTALVAACGRDSGSGGGTSGKIELSLVAYSTPQAAYEKIIQAFQATPEGKNITFTKSFGGSGDQSRAVEAGLQADIVAFSLEPDMMRLVKKGLVADDWNAGPAKGMVTDSVVVIATRRGNPKNLKTWDDLAKPGVEVITPNPFTSGGARWNVLAAYGAKSAKGTDKAGGIAYLNALFANVPVQDDSARKSLQTFSSGKGDAILAYENEAIFAQQSRQPIEYTVPDSTILIENPVAVTRKSAHPAQAKAFLTFLYTPQAQKIFAANGYRPVIEGGVPGVTFPSPPALFTIGDLGGWPKATAEFFDPKGSVMADVERRLGVSIEAK</sequence>
<dbReference type="EMBL" id="QMEY01000008">
    <property type="protein sequence ID" value="RBQ18330.1"/>
    <property type="molecule type" value="Genomic_DNA"/>
</dbReference>
<accession>A0A366LXN8</accession>
<dbReference type="Pfam" id="PF13531">
    <property type="entry name" value="SBP_bac_11"/>
    <property type="match status" value="1"/>
</dbReference>
<keyword evidence="3" id="KW-0813">Transport</keyword>
<keyword evidence="7" id="KW-1185">Reference proteome</keyword>
<comment type="caution">
    <text evidence="6">The sequence shown here is derived from an EMBL/GenBank/DDBJ whole genome shotgun (WGS) entry which is preliminary data.</text>
</comment>
<dbReference type="GO" id="GO:1902358">
    <property type="term" value="P:sulfate transmembrane transport"/>
    <property type="evidence" value="ECO:0007669"/>
    <property type="project" value="InterPro"/>
</dbReference>
<dbReference type="GO" id="GO:0140104">
    <property type="term" value="F:molecular carrier activity"/>
    <property type="evidence" value="ECO:0007669"/>
    <property type="project" value="InterPro"/>
</dbReference>
<keyword evidence="4" id="KW-0732">Signal</keyword>
<name>A0A366LXN8_9ACTN</name>
<comment type="subcellular location">
    <subcellularLocation>
        <location evidence="1">Periplasm</location>
    </subcellularLocation>
</comment>
<protein>
    <submittedName>
        <fullName evidence="6">Sulfate ABC transporter substrate-binding protein</fullName>
    </submittedName>
</protein>
<dbReference type="PROSITE" id="PS51257">
    <property type="entry name" value="PROKAR_LIPOPROTEIN"/>
    <property type="match status" value="1"/>
</dbReference>
<evidence type="ECO:0000256" key="3">
    <source>
        <dbReference type="ARBA" id="ARBA00022448"/>
    </source>
</evidence>
<dbReference type="InterPro" id="IPR001917">
    <property type="entry name" value="Aminotrans_II_pyridoxalP_BS"/>
</dbReference>
<comment type="similarity">
    <text evidence="2">Belongs to the prokaryotic sulfate-binding protein family.</text>
</comment>
<dbReference type="GO" id="GO:0042597">
    <property type="term" value="C:periplasmic space"/>
    <property type="evidence" value="ECO:0007669"/>
    <property type="project" value="UniProtKB-SubCell"/>
</dbReference>
<dbReference type="InterPro" id="IPR005669">
    <property type="entry name" value="Thiosulph/SO4-bd"/>
</dbReference>
<evidence type="ECO:0000256" key="2">
    <source>
        <dbReference type="ARBA" id="ARBA00006099"/>
    </source>
</evidence>
<evidence type="ECO:0000313" key="6">
    <source>
        <dbReference type="EMBL" id="RBQ18330.1"/>
    </source>
</evidence>
<dbReference type="NCBIfam" id="TIGR00971">
    <property type="entry name" value="3a0106s03"/>
    <property type="match status" value="1"/>
</dbReference>
<keyword evidence="5" id="KW-0574">Periplasm</keyword>
<evidence type="ECO:0000256" key="4">
    <source>
        <dbReference type="ARBA" id="ARBA00022729"/>
    </source>
</evidence>
<dbReference type="SUPFAM" id="SSF53850">
    <property type="entry name" value="Periplasmic binding protein-like II"/>
    <property type="match status" value="1"/>
</dbReference>
<dbReference type="OrthoDB" id="9802127at2"/>
<organism evidence="6 7">
    <name type="scientific">Spongiactinospora rosea</name>
    <dbReference type="NCBI Taxonomy" id="2248750"/>
    <lineage>
        <taxon>Bacteria</taxon>
        <taxon>Bacillati</taxon>
        <taxon>Actinomycetota</taxon>
        <taxon>Actinomycetes</taxon>
        <taxon>Streptosporangiales</taxon>
        <taxon>Streptosporangiaceae</taxon>
        <taxon>Spongiactinospora</taxon>
    </lineage>
</organism>
<gene>
    <name evidence="6" type="ORF">DP939_20900</name>
</gene>